<dbReference type="RefSeq" id="WP_014703713.1">
    <property type="nucleotide sequence ID" value="NC_017856.1"/>
</dbReference>
<evidence type="ECO:0000256" key="1">
    <source>
        <dbReference type="SAM" id="Phobius"/>
    </source>
</evidence>
<proteinExistence type="predicted"/>
<feature type="transmembrane region" description="Helical" evidence="1">
    <location>
        <begin position="12"/>
        <end position="31"/>
    </location>
</feature>
<sequence length="184" mass="19577">MEESRSQAGNPNWASILGVIAIMLGVFLTGMHGNELMKQSVIQGNMPASGIMPEADCPEEELEEEGLTLAECEYLVDHVAGIALAMPDWFPSAMMILSVAGVVLAFLSIIVGGALVNFTNWSVVGAISVFSCLAVIDLLQFAVVVNTGPILRDAYLWSVLLWLILHAMMVVGAIAGRNAEMAKG</sequence>
<dbReference type="Proteomes" id="UP000009145">
    <property type="component" value="Chromosome"/>
</dbReference>
<protein>
    <submittedName>
        <fullName evidence="2">Uncharacterized protein</fullName>
    </submittedName>
</protein>
<feature type="transmembrane region" description="Helical" evidence="1">
    <location>
        <begin position="123"/>
        <end position="143"/>
    </location>
</feature>
<accession>I1YHA0</accession>
<organism evidence="2 3">
    <name type="scientific">Methylophaga frappieri (strain ATCC BAA-2434 / DSM 25690 / JAM7)</name>
    <dbReference type="NCBI Taxonomy" id="754477"/>
    <lineage>
        <taxon>Bacteria</taxon>
        <taxon>Pseudomonadati</taxon>
        <taxon>Pseudomonadota</taxon>
        <taxon>Gammaproteobacteria</taxon>
        <taxon>Thiotrichales</taxon>
        <taxon>Piscirickettsiaceae</taxon>
        <taxon>Methylophaga</taxon>
    </lineage>
</organism>
<gene>
    <name evidence="2" type="ordered locus">Q7C_1138</name>
</gene>
<feature type="transmembrane region" description="Helical" evidence="1">
    <location>
        <begin position="93"/>
        <end position="116"/>
    </location>
</feature>
<keyword evidence="1" id="KW-0812">Transmembrane</keyword>
<keyword evidence="1" id="KW-1133">Transmembrane helix</keyword>
<evidence type="ECO:0000313" key="2">
    <source>
        <dbReference type="EMBL" id="AFJ02293.1"/>
    </source>
</evidence>
<reference evidence="2 3" key="1">
    <citation type="journal article" date="2012" name="J. Bacteriol.">
        <title>Complete genome sequences of Methylophaga sp. strain JAM1 and Methylophaga sp. strain JAM7.</title>
        <authorList>
            <person name="Villeneuve C."/>
            <person name="Martineau C."/>
            <person name="Mauffrey F."/>
            <person name="Villemur R."/>
        </authorList>
    </citation>
    <scope>NUCLEOTIDE SEQUENCE [LARGE SCALE GENOMIC DNA]</scope>
    <source>
        <strain evidence="2 3">JAM7</strain>
    </source>
</reference>
<dbReference type="HOGENOM" id="CLU_1473594_0_0_6"/>
<dbReference type="OrthoDB" id="5608635at2"/>
<keyword evidence="1" id="KW-0472">Membrane</keyword>
<keyword evidence="3" id="KW-1185">Reference proteome</keyword>
<dbReference type="PATRIC" id="fig|754477.3.peg.1118"/>
<dbReference type="EMBL" id="CP003380">
    <property type="protein sequence ID" value="AFJ02293.1"/>
    <property type="molecule type" value="Genomic_DNA"/>
</dbReference>
<dbReference type="KEGG" id="mec:Q7C_1138"/>
<name>I1YHA0_METFJ</name>
<dbReference type="AlphaFoldDB" id="I1YHA0"/>
<feature type="transmembrane region" description="Helical" evidence="1">
    <location>
        <begin position="155"/>
        <end position="175"/>
    </location>
</feature>
<evidence type="ECO:0000313" key="3">
    <source>
        <dbReference type="Proteomes" id="UP000009145"/>
    </source>
</evidence>
<dbReference type="eggNOG" id="ENOG5033X9K">
    <property type="taxonomic scope" value="Bacteria"/>
</dbReference>